<dbReference type="AlphaFoldDB" id="A0AAD6ZLZ5"/>
<name>A0AAD6ZLZ5_9AGAR</name>
<dbReference type="Proteomes" id="UP001218218">
    <property type="component" value="Unassembled WGS sequence"/>
</dbReference>
<keyword evidence="1" id="KW-0812">Transmembrane</keyword>
<accession>A0AAD6ZLZ5</accession>
<dbReference type="EMBL" id="JARIHO010000038">
    <property type="protein sequence ID" value="KAJ7328850.1"/>
    <property type="molecule type" value="Genomic_DNA"/>
</dbReference>
<protein>
    <submittedName>
        <fullName evidence="2">Uncharacterized protein</fullName>
    </submittedName>
</protein>
<organism evidence="2 3">
    <name type="scientific">Mycena albidolilacea</name>
    <dbReference type="NCBI Taxonomy" id="1033008"/>
    <lineage>
        <taxon>Eukaryota</taxon>
        <taxon>Fungi</taxon>
        <taxon>Dikarya</taxon>
        <taxon>Basidiomycota</taxon>
        <taxon>Agaricomycotina</taxon>
        <taxon>Agaricomycetes</taxon>
        <taxon>Agaricomycetidae</taxon>
        <taxon>Agaricales</taxon>
        <taxon>Marasmiineae</taxon>
        <taxon>Mycenaceae</taxon>
        <taxon>Mycena</taxon>
    </lineage>
</organism>
<proteinExistence type="predicted"/>
<feature type="transmembrane region" description="Helical" evidence="1">
    <location>
        <begin position="38"/>
        <end position="59"/>
    </location>
</feature>
<evidence type="ECO:0000256" key="1">
    <source>
        <dbReference type="SAM" id="Phobius"/>
    </source>
</evidence>
<feature type="transmembrane region" description="Helical" evidence="1">
    <location>
        <begin position="7"/>
        <end position="26"/>
    </location>
</feature>
<evidence type="ECO:0000313" key="2">
    <source>
        <dbReference type="EMBL" id="KAJ7328850.1"/>
    </source>
</evidence>
<keyword evidence="3" id="KW-1185">Reference proteome</keyword>
<comment type="caution">
    <text evidence="2">The sequence shown here is derived from an EMBL/GenBank/DDBJ whole genome shotgun (WGS) entry which is preliminary data.</text>
</comment>
<gene>
    <name evidence="2" type="ORF">DFH08DRAFT_883374</name>
</gene>
<evidence type="ECO:0000313" key="3">
    <source>
        <dbReference type="Proteomes" id="UP001218218"/>
    </source>
</evidence>
<keyword evidence="1" id="KW-0472">Membrane</keyword>
<reference evidence="2" key="1">
    <citation type="submission" date="2023-03" db="EMBL/GenBank/DDBJ databases">
        <title>Massive genome expansion in bonnet fungi (Mycena s.s.) driven by repeated elements and novel gene families across ecological guilds.</title>
        <authorList>
            <consortium name="Lawrence Berkeley National Laboratory"/>
            <person name="Harder C.B."/>
            <person name="Miyauchi S."/>
            <person name="Viragh M."/>
            <person name="Kuo A."/>
            <person name="Thoen E."/>
            <person name="Andreopoulos B."/>
            <person name="Lu D."/>
            <person name="Skrede I."/>
            <person name="Drula E."/>
            <person name="Henrissat B."/>
            <person name="Morin E."/>
            <person name="Kohler A."/>
            <person name="Barry K."/>
            <person name="LaButti K."/>
            <person name="Morin E."/>
            <person name="Salamov A."/>
            <person name="Lipzen A."/>
            <person name="Mereny Z."/>
            <person name="Hegedus B."/>
            <person name="Baldrian P."/>
            <person name="Stursova M."/>
            <person name="Weitz H."/>
            <person name="Taylor A."/>
            <person name="Grigoriev I.V."/>
            <person name="Nagy L.G."/>
            <person name="Martin F."/>
            <person name="Kauserud H."/>
        </authorList>
    </citation>
    <scope>NUCLEOTIDE SEQUENCE</scope>
    <source>
        <strain evidence="2">CBHHK002</strain>
    </source>
</reference>
<keyword evidence="1" id="KW-1133">Transmembrane helix</keyword>
<sequence>MDGWMDIIVSIAVPDLVSALVLHIELHTTFAQRNLPTSSYTLLLTVNFSVGIHIFRLTIQKSRTQAQVQV</sequence>